<proteinExistence type="predicted"/>
<accession>A0AAW3ZPG8</accession>
<dbReference type="RefSeq" id="WP_192030501.1">
    <property type="nucleotide sequence ID" value="NZ_JACYTR010000040.1"/>
</dbReference>
<gene>
    <name evidence="2" type="ORF">IFO71_15160</name>
</gene>
<dbReference type="AlphaFoldDB" id="A0AAW3ZPG8"/>
<feature type="signal peptide" evidence="1">
    <location>
        <begin position="1"/>
        <end position="22"/>
    </location>
</feature>
<evidence type="ECO:0000313" key="3">
    <source>
        <dbReference type="Proteomes" id="UP000613768"/>
    </source>
</evidence>
<evidence type="ECO:0000313" key="2">
    <source>
        <dbReference type="EMBL" id="MBD8527079.1"/>
    </source>
</evidence>
<sequence>MKIVLVAASVFAFSSMAQQAQACDSETGERMQRVVLDWNHQQIDTWAAKSPAIHTVALPNGVQLGVQIEPQSIYKHEKSSGMFKYAPEMVKISLCDTSGREPKLLTYTFGGSNSIQGYGAQGGADSVAILGKPGVQLTLLKPVCEVVEEG</sequence>
<keyword evidence="1" id="KW-0732">Signal</keyword>
<comment type="caution">
    <text evidence="2">The sequence shown here is derived from an EMBL/GenBank/DDBJ whole genome shotgun (WGS) entry which is preliminary data.</text>
</comment>
<protein>
    <submittedName>
        <fullName evidence="2">Uncharacterized protein</fullName>
    </submittedName>
</protein>
<feature type="chain" id="PRO_5044002959" evidence="1">
    <location>
        <begin position="23"/>
        <end position="150"/>
    </location>
</feature>
<organism evidence="2 3">
    <name type="scientific">Pseudomarimonas arenosa</name>
    <dbReference type="NCBI Taxonomy" id="2774145"/>
    <lineage>
        <taxon>Bacteria</taxon>
        <taxon>Pseudomonadati</taxon>
        <taxon>Pseudomonadota</taxon>
        <taxon>Gammaproteobacteria</taxon>
        <taxon>Lysobacterales</taxon>
        <taxon>Lysobacteraceae</taxon>
        <taxon>Pseudomarimonas</taxon>
    </lineage>
</organism>
<reference evidence="2 3" key="1">
    <citation type="submission" date="2020-09" db="EMBL/GenBank/DDBJ databases">
        <title>Pseudoxanthomonas sp. CAU 1598 isolated from sand of Yaerae Beach.</title>
        <authorList>
            <person name="Kim W."/>
        </authorList>
    </citation>
    <scope>NUCLEOTIDE SEQUENCE [LARGE SCALE GENOMIC DNA]</scope>
    <source>
        <strain evidence="2 3">CAU 1598</strain>
    </source>
</reference>
<name>A0AAW3ZPG8_9GAMM</name>
<dbReference type="EMBL" id="JACYTR010000040">
    <property type="protein sequence ID" value="MBD8527079.1"/>
    <property type="molecule type" value="Genomic_DNA"/>
</dbReference>
<evidence type="ECO:0000256" key="1">
    <source>
        <dbReference type="SAM" id="SignalP"/>
    </source>
</evidence>
<keyword evidence="3" id="KW-1185">Reference proteome</keyword>
<dbReference type="Proteomes" id="UP000613768">
    <property type="component" value="Unassembled WGS sequence"/>
</dbReference>